<protein>
    <submittedName>
        <fullName evidence="1">Uncharacterized protein</fullName>
    </submittedName>
</protein>
<comment type="caution">
    <text evidence="1">The sequence shown here is derived from an EMBL/GenBank/DDBJ whole genome shotgun (WGS) entry which is preliminary data.</text>
</comment>
<gene>
    <name evidence="1" type="ORF">Vadar_023866</name>
</gene>
<reference evidence="1 2" key="1">
    <citation type="journal article" date="2021" name="Hortic Res">
        <title>High-quality reference genome and annotation aids understanding of berry development for evergreen blueberry (Vaccinium darrowii).</title>
        <authorList>
            <person name="Yu J."/>
            <person name="Hulse-Kemp A.M."/>
            <person name="Babiker E."/>
            <person name="Staton M."/>
        </authorList>
    </citation>
    <scope>NUCLEOTIDE SEQUENCE [LARGE SCALE GENOMIC DNA]</scope>
    <source>
        <strain evidence="2">cv. NJ 8807/NJ 8810</strain>
        <tissue evidence="1">Young leaf</tissue>
    </source>
</reference>
<name>A0ACB7Y226_9ERIC</name>
<organism evidence="1 2">
    <name type="scientific">Vaccinium darrowii</name>
    <dbReference type="NCBI Taxonomy" id="229202"/>
    <lineage>
        <taxon>Eukaryota</taxon>
        <taxon>Viridiplantae</taxon>
        <taxon>Streptophyta</taxon>
        <taxon>Embryophyta</taxon>
        <taxon>Tracheophyta</taxon>
        <taxon>Spermatophyta</taxon>
        <taxon>Magnoliopsida</taxon>
        <taxon>eudicotyledons</taxon>
        <taxon>Gunneridae</taxon>
        <taxon>Pentapetalae</taxon>
        <taxon>asterids</taxon>
        <taxon>Ericales</taxon>
        <taxon>Ericaceae</taxon>
        <taxon>Vaccinioideae</taxon>
        <taxon>Vaccinieae</taxon>
        <taxon>Vaccinium</taxon>
    </lineage>
</organism>
<keyword evidence="2" id="KW-1185">Reference proteome</keyword>
<dbReference type="Proteomes" id="UP000828048">
    <property type="component" value="Chromosome 5"/>
</dbReference>
<evidence type="ECO:0000313" key="1">
    <source>
        <dbReference type="EMBL" id="KAH7847262.1"/>
    </source>
</evidence>
<dbReference type="EMBL" id="CM037155">
    <property type="protein sequence ID" value="KAH7847262.1"/>
    <property type="molecule type" value="Genomic_DNA"/>
</dbReference>
<evidence type="ECO:0000313" key="2">
    <source>
        <dbReference type="Proteomes" id="UP000828048"/>
    </source>
</evidence>
<accession>A0ACB7Y226</accession>
<sequence length="93" mass="10375">MMPLNAFHESSKECVVGGFNIPSGTMLIVNTWALHNDPRFWGDPILFKPEERFIGVEGEKLGFKLFPFSSGRRACLGESLAKRFMALTLGTLI</sequence>
<proteinExistence type="predicted"/>